<evidence type="ECO:0000313" key="1">
    <source>
        <dbReference type="EMBL" id="MPN18364.1"/>
    </source>
</evidence>
<dbReference type="AlphaFoldDB" id="A0A645G2K4"/>
<dbReference type="InterPro" id="IPR008792">
    <property type="entry name" value="PQQD"/>
</dbReference>
<dbReference type="EMBL" id="VSSQ01065675">
    <property type="protein sequence ID" value="MPN18364.1"/>
    <property type="molecule type" value="Genomic_DNA"/>
</dbReference>
<sequence>MKINKDFMIREIADETVLVATGQASQNFNGMISINEVGSFILHNIEECKDEDELVSKVLDEFEVGENTAREDVREFVDQLIKIGVDVQD</sequence>
<protein>
    <recommendedName>
        <fullName evidence="2">Coenzyme PQQ synthesis protein D</fullName>
    </recommendedName>
</protein>
<organism evidence="1">
    <name type="scientific">bioreactor metagenome</name>
    <dbReference type="NCBI Taxonomy" id="1076179"/>
    <lineage>
        <taxon>unclassified sequences</taxon>
        <taxon>metagenomes</taxon>
        <taxon>ecological metagenomes</taxon>
    </lineage>
</organism>
<reference evidence="1" key="1">
    <citation type="submission" date="2019-08" db="EMBL/GenBank/DDBJ databases">
        <authorList>
            <person name="Kucharzyk K."/>
            <person name="Murdoch R.W."/>
            <person name="Higgins S."/>
            <person name="Loffler F."/>
        </authorList>
    </citation>
    <scope>NUCLEOTIDE SEQUENCE</scope>
</reference>
<dbReference type="InterPro" id="IPR041881">
    <property type="entry name" value="PqqD_sf"/>
</dbReference>
<comment type="caution">
    <text evidence="1">The sequence shown here is derived from an EMBL/GenBank/DDBJ whole genome shotgun (WGS) entry which is preliminary data.</text>
</comment>
<dbReference type="Pfam" id="PF05402">
    <property type="entry name" value="PqqD"/>
    <property type="match status" value="1"/>
</dbReference>
<proteinExistence type="predicted"/>
<accession>A0A645G2K4</accession>
<name>A0A645G2K4_9ZZZZ</name>
<dbReference type="Gene3D" id="1.10.10.1150">
    <property type="entry name" value="Coenzyme PQQ synthesis protein D (PqqD)"/>
    <property type="match status" value="1"/>
</dbReference>
<evidence type="ECO:0008006" key="2">
    <source>
        <dbReference type="Google" id="ProtNLM"/>
    </source>
</evidence>
<gene>
    <name evidence="1" type="ORF">SDC9_165724</name>
</gene>